<feature type="active site" description="Proton acceptor; for 3-dehydroquinate synthase activity" evidence="19">
    <location>
        <position position="250"/>
    </location>
</feature>
<dbReference type="InterPro" id="IPR013785">
    <property type="entry name" value="Aldolase_TIM"/>
</dbReference>
<feature type="binding site" evidence="19">
    <location>
        <position position="277"/>
    </location>
    <ligand>
        <name>7-phospho-2-dehydro-3-deoxy-D-arabino-heptonate</name>
        <dbReference type="ChEBI" id="CHEBI:58394"/>
    </ligand>
</feature>
<evidence type="ECO:0000313" key="28">
    <source>
        <dbReference type="Proteomes" id="UP000279259"/>
    </source>
</evidence>
<keyword evidence="9 19" id="KW-0547">Nucleotide-binding</keyword>
<evidence type="ECO:0000256" key="9">
    <source>
        <dbReference type="ARBA" id="ARBA00022741"/>
    </source>
</evidence>
<comment type="catalytic activity">
    <reaction evidence="19 20">
        <text>7-phospho-2-dehydro-3-deoxy-D-arabino-heptonate = 3-dehydroquinate + phosphate</text>
        <dbReference type="Rhea" id="RHEA:21968"/>
        <dbReference type="ChEBI" id="CHEBI:32364"/>
        <dbReference type="ChEBI" id="CHEBI:43474"/>
        <dbReference type="ChEBI" id="CHEBI:58394"/>
        <dbReference type="EC" id="4.2.3.4"/>
    </reaction>
</comment>
<evidence type="ECO:0000256" key="15">
    <source>
        <dbReference type="ARBA" id="ARBA00023141"/>
    </source>
</evidence>
<evidence type="ECO:0000313" key="27">
    <source>
        <dbReference type="EMBL" id="RSH91266.1"/>
    </source>
</evidence>
<dbReference type="GO" id="GO:0004765">
    <property type="term" value="F:shikimate kinase activity"/>
    <property type="evidence" value="ECO:0007669"/>
    <property type="project" value="UniProtKB-UniRule"/>
</dbReference>
<comment type="catalytic activity">
    <reaction evidence="19 20">
        <text>3-dehydroquinate = 3-dehydroshikimate + H2O</text>
        <dbReference type="Rhea" id="RHEA:21096"/>
        <dbReference type="ChEBI" id="CHEBI:15377"/>
        <dbReference type="ChEBI" id="CHEBI:16630"/>
        <dbReference type="ChEBI" id="CHEBI:32364"/>
        <dbReference type="EC" id="4.2.1.10"/>
    </reaction>
</comment>
<comment type="similarity">
    <text evidence="4">Belongs to the EPSP synthase family.</text>
</comment>
<evidence type="ECO:0000256" key="5">
    <source>
        <dbReference type="ARBA" id="ARBA00022490"/>
    </source>
</evidence>
<keyword evidence="14 19" id="KW-0560">Oxidoreductase</keyword>
<dbReference type="PANTHER" id="PTHR21090:SF5">
    <property type="entry name" value="PENTAFUNCTIONAL AROM POLYPEPTIDE"/>
    <property type="match status" value="1"/>
</dbReference>
<comment type="similarity">
    <text evidence="19 20">In the 2nd section; belongs to the EPSP synthase family.</text>
</comment>
<dbReference type="InterPro" id="IPR006151">
    <property type="entry name" value="Shikm_DH/Glu-tRNA_Rdtase"/>
</dbReference>
<dbReference type="InterPro" id="IPR000623">
    <property type="entry name" value="Shikimate_kinase/TSH1"/>
</dbReference>
<keyword evidence="15 19" id="KW-0057">Aromatic amino acid biosynthesis</keyword>
<comment type="similarity">
    <text evidence="19">In the N-terminal section; belongs to the sugar phosphate cyclases superfamily. Dehydroquinate synthase family.</text>
</comment>
<comment type="caution">
    <text evidence="19">Lacks conserved residue(s) required for the propagation of feature annotation.</text>
</comment>
<dbReference type="Gene3D" id="3.40.50.10860">
    <property type="entry name" value="Leucine Dehydrogenase, chain A, domain 1"/>
    <property type="match status" value="1"/>
</dbReference>
<evidence type="ECO:0000256" key="16">
    <source>
        <dbReference type="ARBA" id="ARBA00023239"/>
    </source>
</evidence>
<dbReference type="FunFam" id="1.20.1090.10:FF:000007">
    <property type="entry name" value="Pentafunctional AROM polypeptide"/>
    <property type="match status" value="1"/>
</dbReference>
<dbReference type="Pfam" id="PF01202">
    <property type="entry name" value="SKI"/>
    <property type="match status" value="1"/>
</dbReference>
<evidence type="ECO:0000256" key="8">
    <source>
        <dbReference type="ARBA" id="ARBA00022723"/>
    </source>
</evidence>
<dbReference type="InterPro" id="IPR041121">
    <property type="entry name" value="SDH_C"/>
</dbReference>
<feature type="binding site" evidence="19">
    <location>
        <position position="261"/>
    </location>
    <ligand>
        <name>Zn(2+)</name>
        <dbReference type="ChEBI" id="CHEBI:29105"/>
        <note>catalytic</note>
    </ligand>
</feature>
<dbReference type="InterPro" id="IPR013792">
    <property type="entry name" value="RNA3'P_cycl/enolpyr_Trfase_a/b"/>
</dbReference>
<evidence type="ECO:0000256" key="6">
    <source>
        <dbReference type="ARBA" id="ARBA00022605"/>
    </source>
</evidence>
<feature type="domain" description="Shikimate dehydrogenase substrate binding N-terminal" evidence="24">
    <location>
        <begin position="1311"/>
        <end position="1392"/>
    </location>
</feature>
<dbReference type="Pfam" id="PF18317">
    <property type="entry name" value="SDH_C"/>
    <property type="match status" value="1"/>
</dbReference>
<feature type="active site" description="Proton acceptor; for 3-dehydroquinate dehydratase activity" evidence="19">
    <location>
        <position position="1199"/>
    </location>
</feature>
<gene>
    <name evidence="27" type="primary">ARO1</name>
    <name evidence="27" type="ORF">EHS25_009565</name>
</gene>
<dbReference type="InterPro" id="IPR046346">
    <property type="entry name" value="Aminoacid_DH-like_N_sf"/>
</dbReference>
<comment type="similarity">
    <text evidence="20">In the N-terminal section; belongs to the dehydroquinate synthase family.</text>
</comment>
<dbReference type="SUPFAM" id="SSF51569">
    <property type="entry name" value="Aldolase"/>
    <property type="match status" value="1"/>
</dbReference>
<dbReference type="InterPro" id="IPR036968">
    <property type="entry name" value="Enolpyruvate_Tfrase_sf"/>
</dbReference>
<evidence type="ECO:0000256" key="10">
    <source>
        <dbReference type="ARBA" id="ARBA00022777"/>
    </source>
</evidence>
<comment type="function">
    <text evidence="19 20">The AROM polypeptide catalyzes 5 consecutive enzymatic reactions in prechorismate polyaromatic amino acid biosynthesis.</text>
</comment>
<name>A0A427YJM6_9TREE</name>
<dbReference type="PROSITE" id="PS00104">
    <property type="entry name" value="EPSP_SYNTHASE_1"/>
    <property type="match status" value="1"/>
</dbReference>
<feature type="domain" description="3-dehydroquinate synthase C-terminal" evidence="26">
    <location>
        <begin position="175"/>
        <end position="348"/>
    </location>
</feature>
<evidence type="ECO:0000259" key="24">
    <source>
        <dbReference type="Pfam" id="PF08501"/>
    </source>
</evidence>
<evidence type="ECO:0000259" key="26">
    <source>
        <dbReference type="Pfam" id="PF24621"/>
    </source>
</evidence>
<comment type="catalytic activity">
    <reaction evidence="19 20">
        <text>shikimate + NADP(+) = 3-dehydroshikimate + NADPH + H(+)</text>
        <dbReference type="Rhea" id="RHEA:17737"/>
        <dbReference type="ChEBI" id="CHEBI:15378"/>
        <dbReference type="ChEBI" id="CHEBI:16630"/>
        <dbReference type="ChEBI" id="CHEBI:36208"/>
        <dbReference type="ChEBI" id="CHEBI:57783"/>
        <dbReference type="ChEBI" id="CHEBI:58349"/>
        <dbReference type="EC" id="1.1.1.25"/>
    </reaction>
</comment>
<dbReference type="FunFam" id="3.40.50.1970:FF:000007">
    <property type="entry name" value="Pentafunctional AROM polypeptide"/>
    <property type="match status" value="1"/>
</dbReference>
<evidence type="ECO:0000256" key="18">
    <source>
        <dbReference type="ARBA" id="ARBA00044633"/>
    </source>
</evidence>
<feature type="binding site" evidence="19">
    <location>
        <position position="146"/>
    </location>
    <ligand>
        <name>7-phospho-2-dehydro-3-deoxy-D-arabino-heptonate</name>
        <dbReference type="ChEBI" id="CHEBI:58394"/>
    </ligand>
</feature>
<feature type="domain" description="Quinate/shikimate 5-dehydrogenase/glutamyl-tRNA reductase" evidence="22">
    <location>
        <begin position="1434"/>
        <end position="1508"/>
    </location>
</feature>
<accession>A0A427YJM6</accession>
<dbReference type="InterPro" id="IPR023193">
    <property type="entry name" value="EPSP_synthase_CS"/>
</dbReference>
<dbReference type="UniPathway" id="UPA00053">
    <property type="reaction ID" value="UER00085"/>
</dbReference>
<evidence type="ECO:0000256" key="11">
    <source>
        <dbReference type="ARBA" id="ARBA00022833"/>
    </source>
</evidence>
<comment type="pathway">
    <text evidence="19 20">Metabolic intermediate biosynthesis; chorismate biosynthesis; chorismate from D-erythrose 4-phosphate and phosphoenolpyruvate: step 2/7.</text>
</comment>
<dbReference type="NCBIfam" id="TIGR01357">
    <property type="entry name" value="aroB"/>
    <property type="match status" value="1"/>
</dbReference>
<organism evidence="27 28">
    <name type="scientific">Saitozyma podzolica</name>
    <dbReference type="NCBI Taxonomy" id="1890683"/>
    <lineage>
        <taxon>Eukaryota</taxon>
        <taxon>Fungi</taxon>
        <taxon>Dikarya</taxon>
        <taxon>Basidiomycota</taxon>
        <taxon>Agaricomycotina</taxon>
        <taxon>Tremellomycetes</taxon>
        <taxon>Tremellales</taxon>
        <taxon>Trimorphomycetaceae</taxon>
        <taxon>Saitozyma</taxon>
    </lineage>
</organism>
<feature type="binding site" evidence="19">
    <location>
        <begin position="98"/>
        <end position="100"/>
    </location>
    <ligand>
        <name>NAD(+)</name>
        <dbReference type="ChEBI" id="CHEBI:57540"/>
    </ligand>
</feature>
<comment type="similarity">
    <text evidence="3">In the N-terminal section; belongs to the shikimate kinase family.</text>
</comment>
<keyword evidence="5 19" id="KW-0963">Cytoplasm</keyword>
<dbReference type="HAMAP" id="MF_00210">
    <property type="entry name" value="EPSP_synth"/>
    <property type="match status" value="1"/>
</dbReference>
<dbReference type="GO" id="GO:0008652">
    <property type="term" value="P:amino acid biosynthetic process"/>
    <property type="evidence" value="ECO:0007669"/>
    <property type="project" value="UniProtKB-KW"/>
</dbReference>
<proteinExistence type="inferred from homology"/>
<comment type="pathway">
    <text evidence="1 19 20">Metabolic intermediate biosynthesis; chorismate biosynthesis; chorismate from D-erythrose 4-phosphate and phosphoenolpyruvate: step 6/7.</text>
</comment>
<feature type="binding site" evidence="19">
    <location>
        <position position="130"/>
    </location>
    <ligand>
        <name>7-phospho-2-dehydro-3-deoxy-D-arabino-heptonate</name>
        <dbReference type="ChEBI" id="CHEBI:58394"/>
    </ligand>
</feature>
<feature type="active site" description="Proton acceptor; for 3-dehydroquinate synthase activity" evidence="19">
    <location>
        <position position="265"/>
    </location>
</feature>
<dbReference type="Pfam" id="PF00275">
    <property type="entry name" value="EPSP_synthase"/>
    <property type="match status" value="1"/>
</dbReference>
<dbReference type="GO" id="GO:0003855">
    <property type="term" value="F:3-dehydroquinate dehydratase activity"/>
    <property type="evidence" value="ECO:0007669"/>
    <property type="project" value="UniProtKB-UniRule"/>
</dbReference>
<comment type="pathway">
    <text evidence="19 20">Metabolic intermediate biosynthesis; chorismate biosynthesis; chorismate from D-erythrose 4-phosphate and phosphoenolpyruvate: step 5/7.</text>
</comment>
<dbReference type="PROSITE" id="PS00885">
    <property type="entry name" value="EPSP_SYNTHASE_2"/>
    <property type="match status" value="1"/>
</dbReference>
<feature type="binding site" evidence="19">
    <location>
        <position position="261"/>
    </location>
    <ligand>
        <name>7-phospho-2-dehydro-3-deoxy-D-arabino-heptonate</name>
        <dbReference type="ChEBI" id="CHEBI:58394"/>
    </ligand>
</feature>
<dbReference type="GO" id="GO:0004764">
    <property type="term" value="F:shikimate 3-dehydrogenase (NADP+) activity"/>
    <property type="evidence" value="ECO:0007669"/>
    <property type="project" value="UniProtKB-UniRule"/>
</dbReference>
<comment type="similarity">
    <text evidence="19 20">In the C-terminal section; belongs to the shikimate dehydrogenase family.</text>
</comment>
<dbReference type="Gene3D" id="3.65.10.10">
    <property type="entry name" value="Enolpyruvate transferase domain"/>
    <property type="match status" value="2"/>
</dbReference>
<dbReference type="SUPFAM" id="SSF55205">
    <property type="entry name" value="EPT/RTPC-like"/>
    <property type="match status" value="1"/>
</dbReference>
<dbReference type="InterPro" id="IPR056179">
    <property type="entry name" value="DHQS_C"/>
</dbReference>
<dbReference type="InterPro" id="IPR001986">
    <property type="entry name" value="Enolpyruvate_Tfrase_dom"/>
</dbReference>
<evidence type="ECO:0000259" key="23">
    <source>
        <dbReference type="Pfam" id="PF01761"/>
    </source>
</evidence>
<dbReference type="Pfam" id="PF01488">
    <property type="entry name" value="Shikimate_DH"/>
    <property type="match status" value="1"/>
</dbReference>
<dbReference type="InterPro" id="IPR013708">
    <property type="entry name" value="Shikimate_DH-bd_N"/>
</dbReference>
<dbReference type="Gene3D" id="3.20.20.70">
    <property type="entry name" value="Aldolase class I"/>
    <property type="match status" value="1"/>
</dbReference>
<keyword evidence="6 19" id="KW-0028">Amino-acid biosynthesis</keyword>
<evidence type="ECO:0000256" key="14">
    <source>
        <dbReference type="ARBA" id="ARBA00023002"/>
    </source>
</evidence>
<feature type="active site" description="For EPSP synthase activity" evidence="19">
    <location>
        <position position="827"/>
    </location>
</feature>
<keyword evidence="8 19" id="KW-0479">Metal-binding</keyword>
<comment type="subcellular location">
    <subcellularLocation>
        <location evidence="19 20">Cytoplasm</location>
    </subcellularLocation>
</comment>
<dbReference type="STRING" id="1890683.A0A427YJM6"/>
<feature type="binding site" evidence="19">
    <location>
        <begin position="47"/>
        <end position="49"/>
    </location>
    <ligand>
        <name>NAD(+)</name>
        <dbReference type="ChEBI" id="CHEBI:57540"/>
    </ligand>
</feature>
<dbReference type="PIRSF" id="PIRSF000514">
    <property type="entry name" value="Pentafunct_AroM"/>
    <property type="match status" value="1"/>
</dbReference>
<dbReference type="SUPFAM" id="SSF53223">
    <property type="entry name" value="Aminoacid dehydrogenase-like, N-terminal domain"/>
    <property type="match status" value="1"/>
</dbReference>
<feature type="binding site" evidence="19">
    <location>
        <begin position="878"/>
        <end position="885"/>
    </location>
    <ligand>
        <name>ATP</name>
        <dbReference type="ChEBI" id="CHEBI:30616"/>
    </ligand>
</feature>
<dbReference type="InterPro" id="IPR036291">
    <property type="entry name" value="NAD(P)-bd_dom_sf"/>
</dbReference>
<dbReference type="NCBIfam" id="TIGR01809">
    <property type="entry name" value="Shik-DH-AROM"/>
    <property type="match status" value="1"/>
</dbReference>
<dbReference type="Gene3D" id="3.40.50.1970">
    <property type="match status" value="1"/>
</dbReference>
<dbReference type="CDD" id="cd08195">
    <property type="entry name" value="DHQS"/>
    <property type="match status" value="1"/>
</dbReference>
<feature type="region of interest" description="Shikimate dehydrogenase" evidence="19">
    <location>
        <begin position="1306"/>
        <end position="1592"/>
    </location>
</feature>
<evidence type="ECO:0000256" key="17">
    <source>
        <dbReference type="ARBA" id="ARBA00023268"/>
    </source>
</evidence>
<dbReference type="EC" id="4.2.1.10" evidence="19"/>
<dbReference type="EC" id="2.7.1.71" evidence="19"/>
<dbReference type="CDD" id="cd00464">
    <property type="entry name" value="SK"/>
    <property type="match status" value="1"/>
</dbReference>
<dbReference type="InterPro" id="IPR010110">
    <property type="entry name" value="Shikimate_DH_AroM-type"/>
</dbReference>
<feature type="binding site" evidence="19">
    <location>
        <begin position="163"/>
        <end position="166"/>
    </location>
    <ligand>
        <name>NAD(+)</name>
        <dbReference type="ChEBI" id="CHEBI:57540"/>
    </ligand>
</feature>
<comment type="caution">
    <text evidence="27">The sequence shown here is derived from an EMBL/GenBank/DDBJ whole genome shotgun (WGS) entry which is preliminary data.</text>
</comment>
<evidence type="ECO:0000259" key="25">
    <source>
        <dbReference type="Pfam" id="PF18317"/>
    </source>
</evidence>
<feature type="binding site" evidence="19">
    <location>
        <begin position="178"/>
        <end position="181"/>
    </location>
    <ligand>
        <name>7-phospho-2-dehydro-3-deoxy-D-arabino-heptonate</name>
        <dbReference type="ChEBI" id="CHEBI:58394"/>
    </ligand>
</feature>
<comment type="similarity">
    <text evidence="19 20">In the 4th section; belongs to the type-I 3-dehydroquinase family.</text>
</comment>
<dbReference type="InterPro" id="IPR030960">
    <property type="entry name" value="DHQS/DOIS_N"/>
</dbReference>
<dbReference type="HAMAP" id="MF_00109">
    <property type="entry name" value="Shikimate_kinase"/>
    <property type="match status" value="1"/>
</dbReference>
<dbReference type="SUPFAM" id="SSF51735">
    <property type="entry name" value="NAD(P)-binding Rossmann-fold domains"/>
    <property type="match status" value="1"/>
</dbReference>
<reference evidence="27 28" key="1">
    <citation type="submission" date="2018-11" db="EMBL/GenBank/DDBJ databases">
        <title>Genome sequence of Saitozyma podzolica DSM 27192.</title>
        <authorList>
            <person name="Aliyu H."/>
            <person name="Gorte O."/>
            <person name="Ochsenreither K."/>
        </authorList>
    </citation>
    <scope>NUCLEOTIDE SEQUENCE [LARGE SCALE GENOMIC DNA]</scope>
    <source>
        <strain evidence="27 28">DSM 27192</strain>
    </source>
</reference>
<dbReference type="EC" id="4.2.3.4" evidence="19"/>
<evidence type="ECO:0000256" key="12">
    <source>
        <dbReference type="ARBA" id="ARBA00022840"/>
    </source>
</evidence>
<dbReference type="InterPro" id="IPR006264">
    <property type="entry name" value="EPSP_synthase"/>
</dbReference>
<dbReference type="InterPro" id="IPR008289">
    <property type="entry name" value="Pentafunct_AroM"/>
</dbReference>
<dbReference type="CDD" id="cd01065">
    <property type="entry name" value="NAD_bind_Shikimate_DH"/>
    <property type="match status" value="1"/>
</dbReference>
<dbReference type="NCBIfam" id="TIGR01356">
    <property type="entry name" value="aroA"/>
    <property type="match status" value="1"/>
</dbReference>
<comment type="pathway">
    <text evidence="19 20">Metabolic intermediate biosynthesis; chorismate biosynthesis; chorismate from D-erythrose 4-phosphate and phosphoenolpyruvate: step 3/7.</text>
</comment>
<evidence type="ECO:0000259" key="21">
    <source>
        <dbReference type="Pfam" id="PF00275"/>
    </source>
</evidence>
<keyword evidence="28" id="KW-1185">Reference proteome</keyword>
<dbReference type="GO" id="GO:0009073">
    <property type="term" value="P:aromatic amino acid family biosynthetic process"/>
    <property type="evidence" value="ECO:0007669"/>
    <property type="project" value="UniProtKB-UniRule"/>
</dbReference>
<keyword evidence="16 19" id="KW-0456">Lyase</keyword>
<dbReference type="GO" id="GO:0003866">
    <property type="term" value="F:3-phosphoshikimate 1-carboxyvinyltransferase activity"/>
    <property type="evidence" value="ECO:0007669"/>
    <property type="project" value="UniProtKB-UniRule"/>
</dbReference>
<dbReference type="Gene3D" id="1.20.1090.10">
    <property type="entry name" value="Dehydroquinate synthase-like - alpha domain"/>
    <property type="match status" value="1"/>
</dbReference>
<evidence type="ECO:0000256" key="7">
    <source>
        <dbReference type="ARBA" id="ARBA00022679"/>
    </source>
</evidence>
<dbReference type="GO" id="GO:0005737">
    <property type="term" value="C:cytoplasm"/>
    <property type="evidence" value="ECO:0007669"/>
    <property type="project" value="UniProtKB-SubCell"/>
</dbReference>
<comment type="similarity">
    <text evidence="2">In the 2nd section; belongs to the type-I 3-dehydroquinase family.</text>
</comment>
<dbReference type="GO" id="GO:0009423">
    <property type="term" value="P:chorismate biosynthetic process"/>
    <property type="evidence" value="ECO:0007669"/>
    <property type="project" value="UniProtKB-UniRule"/>
</dbReference>
<dbReference type="Pfam" id="PF01761">
    <property type="entry name" value="DHQ_synthase"/>
    <property type="match status" value="1"/>
</dbReference>
<dbReference type="InterPro" id="IPR016037">
    <property type="entry name" value="DHQ_synth_AroB"/>
</dbReference>
<dbReference type="InterPro" id="IPR027417">
    <property type="entry name" value="P-loop_NTPase"/>
</dbReference>
<keyword evidence="10 19" id="KW-0418">Kinase</keyword>
<dbReference type="InterPro" id="IPR001381">
    <property type="entry name" value="DHquinase_I"/>
</dbReference>
<evidence type="ECO:0000256" key="3">
    <source>
        <dbReference type="ARBA" id="ARBA00009349"/>
    </source>
</evidence>
<comment type="cofactor">
    <cofactor evidence="19 20">
        <name>Zn(2+)</name>
        <dbReference type="ChEBI" id="CHEBI:29105"/>
    </cofactor>
    <text evidence="19 20">Binds 2 Zn(2+) ions per subunit.</text>
</comment>
<comment type="pathway">
    <text evidence="19 20">Metabolic intermediate biosynthesis; chorismate biosynthesis; chorismate from D-erythrose 4-phosphate and phosphoenolpyruvate: step 4/7.</text>
</comment>
<comment type="subunit">
    <text evidence="19 20">Homodimer.</text>
</comment>
<feature type="domain" description="3-dehydroquinate synthase N-terminal" evidence="23">
    <location>
        <begin position="75"/>
        <end position="173"/>
    </location>
</feature>
<evidence type="ECO:0000256" key="13">
    <source>
        <dbReference type="ARBA" id="ARBA00022857"/>
    </source>
</evidence>
<feature type="domain" description="SDH C-terminal" evidence="25">
    <location>
        <begin position="1556"/>
        <end position="1586"/>
    </location>
</feature>
<dbReference type="CDD" id="cd01556">
    <property type="entry name" value="EPSP_synthase"/>
    <property type="match status" value="1"/>
</dbReference>
<feature type="active site" description="Schiff-base intermediate with substrate; for 3-dehydroquinate dehydratase activity" evidence="19">
    <location>
        <position position="1227"/>
    </location>
</feature>
<dbReference type="EC" id="1.1.1.25" evidence="19"/>
<dbReference type="EC" id="2.5.1.19" evidence="19"/>
<dbReference type="Proteomes" id="UP000279259">
    <property type="component" value="Unassembled WGS sequence"/>
</dbReference>
<protein>
    <recommendedName>
        <fullName evidence="19">Pentafunctional AROM polypeptide</fullName>
    </recommendedName>
    <domain>
        <recommendedName>
            <fullName evidence="19">3-dehydroquinate synthase</fullName>
            <shortName evidence="19">DHQS</shortName>
            <ecNumber evidence="19">4.2.3.4</ecNumber>
        </recommendedName>
    </domain>
    <domain>
        <recommendedName>
            <fullName evidence="19">3-phosphoshikimate 1-carboxyvinyltransferase</fullName>
            <ecNumber evidence="19">2.5.1.19</ecNumber>
        </recommendedName>
        <alternativeName>
            <fullName evidence="19">5-enolpyruvylshikimate-3-phosphate synthase</fullName>
            <shortName evidence="19">EPSP synthase</shortName>
            <shortName evidence="19">EPSPS</shortName>
        </alternativeName>
    </domain>
    <domain>
        <recommendedName>
            <fullName evidence="19">Shikimate kinase</fullName>
            <shortName evidence="19">SK</shortName>
            <ecNumber evidence="19">2.7.1.71</ecNumber>
        </recommendedName>
    </domain>
    <domain>
        <recommendedName>
            <fullName evidence="19">3-dehydroquinate dehydratase</fullName>
            <shortName evidence="19">3-dehydroquinase</shortName>
            <ecNumber evidence="19">4.2.1.10</ecNumber>
        </recommendedName>
    </domain>
    <domain>
        <recommendedName>
            <fullName evidence="19">Shikimate dehydrogenase</fullName>
            <ecNumber evidence="19">1.1.1.25</ecNumber>
        </recommendedName>
    </domain>
</protein>
<dbReference type="NCBIfam" id="TIGR01093">
    <property type="entry name" value="aroD"/>
    <property type="match status" value="1"/>
</dbReference>
<evidence type="ECO:0000256" key="20">
    <source>
        <dbReference type="PIRNR" id="PIRNR000514"/>
    </source>
</evidence>
<dbReference type="GO" id="GO:0003856">
    <property type="term" value="F:3-dehydroquinate synthase activity"/>
    <property type="evidence" value="ECO:0007669"/>
    <property type="project" value="UniProtKB-UniRule"/>
</dbReference>
<comment type="catalytic activity">
    <reaction evidence="19 20">
        <text>shikimate + ATP = 3-phosphoshikimate + ADP + H(+)</text>
        <dbReference type="Rhea" id="RHEA:13121"/>
        <dbReference type="ChEBI" id="CHEBI:15378"/>
        <dbReference type="ChEBI" id="CHEBI:30616"/>
        <dbReference type="ChEBI" id="CHEBI:36208"/>
        <dbReference type="ChEBI" id="CHEBI:145989"/>
        <dbReference type="ChEBI" id="CHEBI:456216"/>
        <dbReference type="EC" id="2.7.1.71"/>
    </reaction>
</comment>
<feature type="binding site" evidence="19">
    <location>
        <position position="136"/>
    </location>
    <ligand>
        <name>7-phospho-2-dehydro-3-deoxy-D-arabino-heptonate</name>
        <dbReference type="ChEBI" id="CHEBI:58394"/>
    </ligand>
</feature>
<feature type="binding site" evidence="19">
    <location>
        <position position="114"/>
    </location>
    <ligand>
        <name>7-phospho-2-dehydro-3-deoxy-D-arabino-heptonate</name>
        <dbReference type="ChEBI" id="CHEBI:58394"/>
    </ligand>
</feature>
<dbReference type="FunFam" id="3.65.10.10:FF:000008">
    <property type="entry name" value="Pentafunctional AROM polypeptide"/>
    <property type="match status" value="1"/>
</dbReference>
<feature type="region of interest" description="3-dehydroquinase" evidence="19">
    <location>
        <begin position="1073"/>
        <end position="1293"/>
    </location>
</feature>
<dbReference type="Pfam" id="PF08501">
    <property type="entry name" value="Shikimate_dh_N"/>
    <property type="match status" value="1"/>
</dbReference>
<dbReference type="GO" id="GO:0005524">
    <property type="term" value="F:ATP binding"/>
    <property type="evidence" value="ECO:0007669"/>
    <property type="project" value="UniProtKB-UniRule"/>
</dbReference>
<feature type="binding site" evidence="19">
    <location>
        <position position="277"/>
    </location>
    <ligand>
        <name>Zn(2+)</name>
        <dbReference type="ChEBI" id="CHEBI:29105"/>
        <note>catalytic</note>
    </ligand>
</feature>
<sequence length="1592" mass="170698">MSSSLADVLKISILGNESIRVGFHLLPYIFNTVVTTLPSSTYVLVTDTNLSRLYLSDIKAAYEDAAAKAGAKPVKEEIEDWLLDNKCTRDTVILAFGGGVIGDLTGFVAATFMRGVKFVQIPTTLLSMVDSAVGGKTAIDTPHGKNLIGAFWQPAYIFADLAFLTTLPPREVSNGMAEVVKTAAIWKDDDFALLESRSAEISMAASTKLTGSPTAGRFALDRTQAQSLLLQVVSGSIYVKAHIVTIDERETGLRNLVNFGHTIGHAIEAVLTPAMLHGECVSVGIILEAEVARSLGVLSQVAVGRLTRCLQAYNLPVSIHDRRITALPASSQLSVDRLLDIMKIDKKNSGPAKKIVLLSRIGKTYEEKASVVADDVIRRVLCEAATVVSATPSKSPITMATPGSKSISNRVLVLAALGKGTCRIRNLLHSDDTAVMMNALAELKGAEFSWEDGGDTIVVQGGQGRLSAPAAGTQLYLGNAGTAARFLTTVCTVVSDTTSAAATVITGNARMKQRPIGPLVDALSANGAQVKFLEGPGCLPLEINANGLAGGHIKLAASVSSQYVSSILLCAPYATEQITLELTGGQVISQPYIDMTIAMMREFGIDVQRQTDASGKLLDVYVIPKGVYANPAEYNVESDASSATYPLAIAAITGTTCTISNIGSSSLQGDARFAKEVLEPMGCTVEQTATSTKVTGPPVGQLRALGNVDMEPMTDAFLTASVLAAVATLPPLPGREVSGLRTEGSRIYGIANQRVKECNRIKAMRDELAKFGVETDEFDDGIIVLGKKHGELHQGASVHCYDDHRVAMAFSVLSCLIPKTIIEEKRCVEKTWPNFWDDLQNKIGIAVEGVELETHNHASTSGGSSVAAPEPHPIFLIGMRGAGKTYIGRIAGDVLGGEYTDADDVFTQHTGLSVSEFVAAKGWAEFRRTETEILADFIKEKRGNHVIGLGGGIVETAEARKVLADYVKSGGNVVHVTRELEAIEGYLDSIGSTAARPAWGEDFADVFKRREPWYQDCSSHEFYNTLEPLGGQTQEDHHRAMRGECERFFRFISGVASNRTRLSSENPTSFLSLTFPDLTPVHGLITEITEGADAVELRVDLLSPTGKAPTGPSLPPTRYVAKQLSMLRLLTDLPIVFSVRSKDQGGFAPSDKPEEYLEMVRFGLQSACEYVDLEMAWPASVLDTVVAEKRQSHIIASWHDWTGKMKWDGSQVEDKYRSCAKYGDVVKIVGTATTILDNTALATFAASHSSKPLLAINMGAAGQLSRIMNPVLTPVTHSAMPSRAAPGQLTSHEVLTGRNLIGLLPPKRFFLFGSPIAQSVSPTLHNTGFQVLGLPHVYGRHETTEGDKAVEEIIRSPDFGGASVTIPVKLKVMSLMDTISEDAKIIGAINTIVPRSTNGSKVSSLHGENTDWQAIYEAARLNLPSSSNEPLVGLVIGAGGTCRAAIYALHKLGASKILLFNRTRENALSVADSFPFKSIEVVDSLSSLPAIPSVIVSTVPGTSLTTDKSATEGIYLDPNTVLRSERGVAIDMAYKPHKTALLATAEQHKGWKSVSGVEILCLQGFRQFQLWTGKRAPKDKIRKAVMDAYFGA</sequence>
<feature type="binding site" evidence="19">
    <location>
        <position position="145"/>
    </location>
    <ligand>
        <name>NAD(+)</name>
        <dbReference type="ChEBI" id="CHEBI:57540"/>
    </ligand>
</feature>
<feature type="binding site" evidence="19">
    <location>
        <begin position="123"/>
        <end position="124"/>
    </location>
    <ligand>
        <name>NAD(+)</name>
        <dbReference type="ChEBI" id="CHEBI:57540"/>
    </ligand>
</feature>
<keyword evidence="11 19" id="KW-0862">Zinc</keyword>
<keyword evidence="12 19" id="KW-0067">ATP-binding</keyword>
<evidence type="ECO:0000259" key="22">
    <source>
        <dbReference type="Pfam" id="PF01488"/>
    </source>
</evidence>
<comment type="similarity">
    <text evidence="19 20">In the 3rd section; belongs to the shikimate kinase family.</text>
</comment>
<keyword evidence="13 19" id="KW-0521">NADP</keyword>
<dbReference type="OrthoDB" id="197068at2759"/>
<dbReference type="InterPro" id="IPR031322">
    <property type="entry name" value="Shikimate/glucono_kinase"/>
</dbReference>
<dbReference type="SUPFAM" id="SSF52540">
    <property type="entry name" value="P-loop containing nucleoside triphosphate hydrolases"/>
    <property type="match status" value="1"/>
</dbReference>
<feature type="binding site" evidence="19">
    <location>
        <begin position="254"/>
        <end position="258"/>
    </location>
    <ligand>
        <name>7-phospho-2-dehydro-3-deoxy-D-arabino-heptonate</name>
        <dbReference type="ChEBI" id="CHEBI:58394"/>
    </ligand>
</feature>
<feature type="binding site" evidence="19">
    <location>
        <position position="103"/>
    </location>
    <ligand>
        <name>NAD(+)</name>
        <dbReference type="ChEBI" id="CHEBI:57540"/>
    </ligand>
</feature>
<dbReference type="Gene3D" id="3.40.50.720">
    <property type="entry name" value="NAD(P)-binding Rossmann-like Domain"/>
    <property type="match status" value="1"/>
</dbReference>
<feature type="region of interest" description="3-dehydroquinate synthase" evidence="19">
    <location>
        <begin position="1"/>
        <end position="374"/>
    </location>
</feature>
<dbReference type="PANTHER" id="PTHR21090">
    <property type="entry name" value="AROM/DEHYDROQUINATE SYNTHASE"/>
    <property type="match status" value="1"/>
</dbReference>
<dbReference type="GO" id="GO:0046872">
    <property type="term" value="F:metal ion binding"/>
    <property type="evidence" value="ECO:0007669"/>
    <property type="project" value="UniProtKB-UniRule"/>
</dbReference>
<feature type="domain" description="Enolpyruvate transferase" evidence="21">
    <location>
        <begin position="400"/>
        <end position="839"/>
    </location>
</feature>
<feature type="binding site" evidence="19">
    <location>
        <position position="178"/>
    </location>
    <ligand>
        <name>Zn(2+)</name>
        <dbReference type="ChEBI" id="CHEBI:29105"/>
        <note>catalytic</note>
    </ligand>
</feature>
<evidence type="ECO:0000256" key="4">
    <source>
        <dbReference type="ARBA" id="ARBA00009948"/>
    </source>
</evidence>
<evidence type="ECO:0000256" key="2">
    <source>
        <dbReference type="ARBA" id="ARBA00006477"/>
    </source>
</evidence>
<keyword evidence="7 19" id="KW-0808">Transferase</keyword>
<dbReference type="PRINTS" id="PR01100">
    <property type="entry name" value="SHIKIMTKNASE"/>
</dbReference>
<dbReference type="FunFam" id="3.20.20.70:FF:000135">
    <property type="entry name" value="Pentafunctional AROM polypeptide"/>
    <property type="match status" value="1"/>
</dbReference>
<keyword evidence="17 19" id="KW-0511">Multifunctional enzyme</keyword>
<dbReference type="FunFam" id="3.65.10.10:FF:000007">
    <property type="entry name" value="Pentafunctional AROM polypeptide"/>
    <property type="match status" value="1"/>
</dbReference>
<dbReference type="Pfam" id="PF01487">
    <property type="entry name" value="DHquinase_I"/>
    <property type="match status" value="1"/>
</dbReference>
<dbReference type="Gene3D" id="3.40.50.300">
    <property type="entry name" value="P-loop containing nucleotide triphosphate hydrolases"/>
    <property type="match status" value="1"/>
</dbReference>
<dbReference type="EMBL" id="RSCD01000008">
    <property type="protein sequence ID" value="RSH91266.1"/>
    <property type="molecule type" value="Genomic_DNA"/>
</dbReference>
<evidence type="ECO:0000256" key="1">
    <source>
        <dbReference type="ARBA" id="ARBA00004811"/>
    </source>
</evidence>
<evidence type="ECO:0000256" key="19">
    <source>
        <dbReference type="HAMAP-Rule" id="MF_03143"/>
    </source>
</evidence>
<feature type="binding site" evidence="19">
    <location>
        <position position="346"/>
    </location>
    <ligand>
        <name>7-phospho-2-dehydro-3-deoxy-D-arabino-heptonate</name>
        <dbReference type="ChEBI" id="CHEBI:58394"/>
    </ligand>
</feature>
<comment type="catalytic activity">
    <reaction evidence="18">
        <text>3-phosphoshikimate + phosphoenolpyruvate = 5-O-(1-carboxyvinyl)-3-phosphoshikimate + phosphate</text>
        <dbReference type="Rhea" id="RHEA:21256"/>
        <dbReference type="ChEBI" id="CHEBI:43474"/>
        <dbReference type="ChEBI" id="CHEBI:57701"/>
        <dbReference type="ChEBI" id="CHEBI:58702"/>
        <dbReference type="ChEBI" id="CHEBI:145989"/>
        <dbReference type="EC" id="2.5.1.19"/>
    </reaction>
    <physiologicalReaction direction="left-to-right" evidence="18">
        <dbReference type="Rhea" id="RHEA:21257"/>
    </physiologicalReaction>
</comment>
<dbReference type="Pfam" id="PF24621">
    <property type="entry name" value="DHQS_C"/>
    <property type="match status" value="1"/>
</dbReference>
<dbReference type="CDD" id="cd00502">
    <property type="entry name" value="DHQase_I"/>
    <property type="match status" value="1"/>
</dbReference>
<feature type="binding site" evidence="19">
    <location>
        <position position="174"/>
    </location>
    <ligand>
        <name>NAD(+)</name>
        <dbReference type="ChEBI" id="CHEBI:57540"/>
    </ligand>
</feature>
<dbReference type="HAMAP" id="MF_03143">
    <property type="entry name" value="Pentafunct_AroM"/>
    <property type="match status" value="1"/>
</dbReference>
<feature type="binding site" evidence="19">
    <location>
        <position position="240"/>
    </location>
    <ligand>
        <name>7-phospho-2-dehydro-3-deoxy-D-arabino-heptonate</name>
        <dbReference type="ChEBI" id="CHEBI:58394"/>
    </ligand>
</feature>
<dbReference type="SUPFAM" id="SSF56796">
    <property type="entry name" value="Dehydroquinate synthase-like"/>
    <property type="match status" value="1"/>
</dbReference>